<dbReference type="PANTHER" id="PTHR43639">
    <property type="entry name" value="OXIDOREDUCTASE, SHORT-CHAIN DEHYDROGENASE/REDUCTASE FAMILY (AFU_ORTHOLOGUE AFUA_5G02870)"/>
    <property type="match status" value="1"/>
</dbReference>
<dbReference type="InterPro" id="IPR020904">
    <property type="entry name" value="Sc_DH/Rdtase_CS"/>
</dbReference>
<dbReference type="Proteomes" id="UP001165395">
    <property type="component" value="Unassembled WGS sequence"/>
</dbReference>
<comment type="similarity">
    <text evidence="1">Belongs to the short-chain dehydrogenases/reductases (SDR) family.</text>
</comment>
<evidence type="ECO:0000313" key="3">
    <source>
        <dbReference type="EMBL" id="MCB6183323.1"/>
    </source>
</evidence>
<evidence type="ECO:0000256" key="2">
    <source>
        <dbReference type="ARBA" id="ARBA00023002"/>
    </source>
</evidence>
<dbReference type="Pfam" id="PF13561">
    <property type="entry name" value="adh_short_C2"/>
    <property type="match status" value="1"/>
</dbReference>
<name>A0ABS8D550_9NEIS</name>
<dbReference type="PANTHER" id="PTHR43639:SF1">
    <property type="entry name" value="SHORT-CHAIN DEHYDROGENASE_REDUCTASE FAMILY PROTEIN"/>
    <property type="match status" value="1"/>
</dbReference>
<organism evidence="3 4">
    <name type="scientific">Leeia speluncae</name>
    <dbReference type="NCBI Taxonomy" id="2884804"/>
    <lineage>
        <taxon>Bacteria</taxon>
        <taxon>Pseudomonadati</taxon>
        <taxon>Pseudomonadota</taxon>
        <taxon>Betaproteobacteria</taxon>
        <taxon>Neisseriales</taxon>
        <taxon>Leeiaceae</taxon>
        <taxon>Leeia</taxon>
    </lineage>
</organism>
<dbReference type="NCBIfam" id="NF006598">
    <property type="entry name" value="PRK09135.1"/>
    <property type="match status" value="1"/>
</dbReference>
<protein>
    <submittedName>
        <fullName evidence="3">Pteridine reductase</fullName>
        <ecNumber evidence="3">1.5.1.33</ecNumber>
    </submittedName>
</protein>
<dbReference type="EC" id="1.5.1.33" evidence="3"/>
<keyword evidence="2 3" id="KW-0560">Oxidoreductase</keyword>
<proteinExistence type="inferred from homology"/>
<comment type="caution">
    <text evidence="3">The sequence shown here is derived from an EMBL/GenBank/DDBJ whole genome shotgun (WGS) entry which is preliminary data.</text>
</comment>
<dbReference type="PRINTS" id="PR00080">
    <property type="entry name" value="SDRFAMILY"/>
</dbReference>
<evidence type="ECO:0000256" key="1">
    <source>
        <dbReference type="ARBA" id="ARBA00006484"/>
    </source>
</evidence>
<sequence>MATNSTSHLSEQPVALITGAAKRVGSVITQTLHAKGVNVVIHYRQAEKEANDLVTKLNALRPHSAVAVKADLLDTAALDVLVETAITTFGRLDYLVNNASSFFATPVGSITEASWDDLIGTNLKAPLWLSQAAAPYLSASKGAIVNIADIHAERPMRGHVVYSIAKAGIVALTKSLAGELGPAVRVNAVAPGVNIWPESHPDFDETARNAILATTFLERAGTPQDLAGAVSFLLLEAPYVTGHVLNVDGGRSIYL</sequence>
<dbReference type="InterPro" id="IPR002347">
    <property type="entry name" value="SDR_fam"/>
</dbReference>
<gene>
    <name evidence="3" type="ORF">LIN78_07170</name>
</gene>
<dbReference type="PRINTS" id="PR00081">
    <property type="entry name" value="GDHRDH"/>
</dbReference>
<keyword evidence="4" id="KW-1185">Reference proteome</keyword>
<dbReference type="PROSITE" id="PS00061">
    <property type="entry name" value="ADH_SHORT"/>
    <property type="match status" value="1"/>
</dbReference>
<dbReference type="RefSeq" id="WP_227179978.1">
    <property type="nucleotide sequence ID" value="NZ_JAJBZT010000003.1"/>
</dbReference>
<evidence type="ECO:0000313" key="4">
    <source>
        <dbReference type="Proteomes" id="UP001165395"/>
    </source>
</evidence>
<reference evidence="3" key="1">
    <citation type="submission" date="2021-10" db="EMBL/GenBank/DDBJ databases">
        <title>The complete genome sequence of Leeia sp. TBRC 13508.</title>
        <authorList>
            <person name="Charoenyingcharoen P."/>
            <person name="Yukphan P."/>
        </authorList>
    </citation>
    <scope>NUCLEOTIDE SEQUENCE</scope>
    <source>
        <strain evidence="3">TBRC 13508</strain>
    </source>
</reference>
<accession>A0ABS8D550</accession>
<dbReference type="Gene3D" id="3.40.50.720">
    <property type="entry name" value="NAD(P)-binding Rossmann-like Domain"/>
    <property type="match status" value="1"/>
</dbReference>
<dbReference type="EMBL" id="JAJBZT010000003">
    <property type="protein sequence ID" value="MCB6183323.1"/>
    <property type="molecule type" value="Genomic_DNA"/>
</dbReference>
<dbReference type="SUPFAM" id="SSF51735">
    <property type="entry name" value="NAD(P)-binding Rossmann-fold domains"/>
    <property type="match status" value="1"/>
</dbReference>
<dbReference type="InterPro" id="IPR036291">
    <property type="entry name" value="NAD(P)-bd_dom_sf"/>
</dbReference>
<dbReference type="GO" id="GO:0047040">
    <property type="term" value="F:pteridine reductase activity"/>
    <property type="evidence" value="ECO:0007669"/>
    <property type="project" value="UniProtKB-EC"/>
</dbReference>